<keyword evidence="1" id="KW-0472">Membrane</keyword>
<organism evidence="2 3">
    <name type="scientific">Candida oxycetoniae</name>
    <dbReference type="NCBI Taxonomy" id="497107"/>
    <lineage>
        <taxon>Eukaryota</taxon>
        <taxon>Fungi</taxon>
        <taxon>Dikarya</taxon>
        <taxon>Ascomycota</taxon>
        <taxon>Saccharomycotina</taxon>
        <taxon>Pichiomycetes</taxon>
        <taxon>Debaryomycetaceae</taxon>
        <taxon>Candida/Lodderomyces clade</taxon>
        <taxon>Candida</taxon>
    </lineage>
</organism>
<keyword evidence="1" id="KW-1133">Transmembrane helix</keyword>
<feature type="transmembrane region" description="Helical" evidence="1">
    <location>
        <begin position="125"/>
        <end position="143"/>
    </location>
</feature>
<dbReference type="GO" id="GO:0005739">
    <property type="term" value="C:mitochondrion"/>
    <property type="evidence" value="ECO:0007669"/>
    <property type="project" value="InterPro"/>
</dbReference>
<dbReference type="Proteomes" id="UP001202479">
    <property type="component" value="Unassembled WGS sequence"/>
</dbReference>
<dbReference type="PANTHER" id="PTHR12840:SF1">
    <property type="entry name" value="NADH DEHYDROGENASE [UBIQUINONE] 1 BETA SUBCOMPLEX SUBUNIT 8, MITOCHONDRIAL"/>
    <property type="match status" value="1"/>
</dbReference>
<evidence type="ECO:0000313" key="2">
    <source>
        <dbReference type="EMBL" id="KAI3403456.1"/>
    </source>
</evidence>
<comment type="caution">
    <text evidence="2">The sequence shown here is derived from an EMBL/GenBank/DDBJ whole genome shotgun (WGS) entry which is preliminary data.</text>
</comment>
<evidence type="ECO:0000256" key="1">
    <source>
        <dbReference type="SAM" id="Phobius"/>
    </source>
</evidence>
<dbReference type="Pfam" id="PF05821">
    <property type="entry name" value="NDUF_B8"/>
    <property type="match status" value="1"/>
</dbReference>
<dbReference type="PANTHER" id="PTHR12840">
    <property type="entry name" value="NADH-UBIQUINONE OXIDOREDUCTASE ASHI SUBUNIT"/>
    <property type="match status" value="1"/>
</dbReference>
<dbReference type="EMBL" id="JAHUZD010000126">
    <property type="protein sequence ID" value="KAI3403456.1"/>
    <property type="molecule type" value="Genomic_DNA"/>
</dbReference>
<dbReference type="GeneID" id="73381355"/>
<name>A0AAI9SUS4_9ASCO</name>
<accession>A0AAI9SUS4</accession>
<dbReference type="RefSeq" id="XP_049179203.1">
    <property type="nucleotide sequence ID" value="XM_049325104.1"/>
</dbReference>
<gene>
    <name evidence="2" type="ORF">KGF56_003740</name>
</gene>
<sequence length="211" mass="23663">MISRLGLRSSRLSISLVAHKPVQVPVFAQLRSVYGTRAYSAKATIFDHTTGKTIVLPDPEHPEYGDYINPKPVLAQSKDPYLKYDDQQNRRNFNDPVNMDEDMLDIWSPDYFNFVSDSTALKQNVIFFGAIFAVAGIITFFQLNPEKPAMIRSFPYNGMADALGATSEETAHLYQVKPDLTAEAECGILPEDSDVELNRKTYISANGNYIN</sequence>
<keyword evidence="1" id="KW-0812">Transmembrane</keyword>
<proteinExistence type="predicted"/>
<evidence type="ECO:0000313" key="3">
    <source>
        <dbReference type="Proteomes" id="UP001202479"/>
    </source>
</evidence>
<dbReference type="InterPro" id="IPR008699">
    <property type="entry name" value="NDUFB8"/>
</dbReference>
<protein>
    <submittedName>
        <fullName evidence="2">Uncharacterized protein</fullName>
    </submittedName>
</protein>
<dbReference type="AlphaFoldDB" id="A0AAI9SUS4"/>
<reference evidence="2" key="1">
    <citation type="journal article" date="2022" name="DNA Res.">
        <title>Genome analysis of five recently described species of the CUG-Ser clade uncovers Candida theae as a new hybrid lineage with pathogenic potential in the Candida parapsilosis species complex.</title>
        <authorList>
            <person name="Mixao V."/>
            <person name="Del Olmo V."/>
            <person name="Hegedusova E."/>
            <person name="Saus E."/>
            <person name="Pryszcz L."/>
            <person name="Cillingova A."/>
            <person name="Nosek J."/>
            <person name="Gabaldon T."/>
        </authorList>
    </citation>
    <scope>NUCLEOTIDE SEQUENCE</scope>
    <source>
        <strain evidence="2">CBS 10844</strain>
    </source>
</reference>
<keyword evidence="3" id="KW-1185">Reference proteome</keyword>